<dbReference type="InterPro" id="IPR016912">
    <property type="entry name" value="Phage_P2_GpU"/>
</dbReference>
<dbReference type="AlphaFoldDB" id="A0AAP9NQL6"/>
<keyword evidence="2" id="KW-1185">Reference proteome</keyword>
<proteinExistence type="predicted"/>
<dbReference type="Pfam" id="PF06995">
    <property type="entry name" value="Phage_P2_GpU"/>
    <property type="match status" value="1"/>
</dbReference>
<dbReference type="RefSeq" id="WP_174788377.1">
    <property type="nucleotide sequence ID" value="NZ_CP054580.1"/>
</dbReference>
<dbReference type="EMBL" id="CP054580">
    <property type="protein sequence ID" value="QKS26567.1"/>
    <property type="molecule type" value="Genomic_DNA"/>
</dbReference>
<protein>
    <submittedName>
        <fullName evidence="1">Uncharacterized protein</fullName>
    </submittedName>
</protein>
<evidence type="ECO:0000313" key="2">
    <source>
        <dbReference type="Proteomes" id="UP000509761"/>
    </source>
</evidence>
<evidence type="ECO:0000313" key="1">
    <source>
        <dbReference type="EMBL" id="QKS26567.1"/>
    </source>
</evidence>
<dbReference type="InterPro" id="IPR009734">
    <property type="entry name" value="Myoviridae_GpU"/>
</dbReference>
<reference evidence="1 2" key="1">
    <citation type="submission" date="2019-12" db="EMBL/GenBank/DDBJ databases">
        <title>Genome sequencing and assembly of endphytes of Porphyra tenera.</title>
        <authorList>
            <person name="Park J.M."/>
            <person name="Shin R."/>
            <person name="Jo S.H."/>
        </authorList>
    </citation>
    <scope>NUCLEOTIDE SEQUENCE [LARGE SCALE GENOMIC DNA]</scope>
    <source>
        <strain evidence="1 2">GPM3</strain>
    </source>
</reference>
<accession>A0AAP9NQL6</accession>
<name>A0AAP9NQL6_9GAMM</name>
<gene>
    <name evidence="1" type="ORF">FX987_04376</name>
</gene>
<dbReference type="Proteomes" id="UP000509761">
    <property type="component" value="Chromosome"/>
</dbReference>
<sequence>MMMIYGMFVFALDTAAYQELQRQTRWRQEAQGRVGLLPARQFLGPGEDTITLTGTLHPQFTGGQPHLDQVRDMASQGHAWPLIEGTGKNYGFFVMESLKERKVALMRDGAAQQIDFDMVLHRVEDDNGNLLAMLGPLAGMAMRAVPRLV</sequence>
<dbReference type="PIRSF" id="PIRSF029208">
    <property type="entry name" value="Phage_tail_GPU"/>
    <property type="match status" value="1"/>
</dbReference>
<organism evidence="1 2">
    <name type="scientific">Vreelandella titanicae</name>
    <dbReference type="NCBI Taxonomy" id="664683"/>
    <lineage>
        <taxon>Bacteria</taxon>
        <taxon>Pseudomonadati</taxon>
        <taxon>Pseudomonadota</taxon>
        <taxon>Gammaproteobacteria</taxon>
        <taxon>Oceanospirillales</taxon>
        <taxon>Halomonadaceae</taxon>
        <taxon>Vreelandella</taxon>
    </lineage>
</organism>